<keyword evidence="2" id="KW-0472">Membrane</keyword>
<evidence type="ECO:0000313" key="4">
    <source>
        <dbReference type="Proteomes" id="UP001154282"/>
    </source>
</evidence>
<dbReference type="Proteomes" id="UP001154282">
    <property type="component" value="Unassembled WGS sequence"/>
</dbReference>
<gene>
    <name evidence="3" type="ORF">LITE_LOCUS16159</name>
</gene>
<dbReference type="EMBL" id="CAMGYJ010000005">
    <property type="protein sequence ID" value="CAI0414049.1"/>
    <property type="molecule type" value="Genomic_DNA"/>
</dbReference>
<organism evidence="3 4">
    <name type="scientific">Linum tenue</name>
    <dbReference type="NCBI Taxonomy" id="586396"/>
    <lineage>
        <taxon>Eukaryota</taxon>
        <taxon>Viridiplantae</taxon>
        <taxon>Streptophyta</taxon>
        <taxon>Embryophyta</taxon>
        <taxon>Tracheophyta</taxon>
        <taxon>Spermatophyta</taxon>
        <taxon>Magnoliopsida</taxon>
        <taxon>eudicotyledons</taxon>
        <taxon>Gunneridae</taxon>
        <taxon>Pentapetalae</taxon>
        <taxon>rosids</taxon>
        <taxon>fabids</taxon>
        <taxon>Malpighiales</taxon>
        <taxon>Linaceae</taxon>
        <taxon>Linum</taxon>
    </lineage>
</organism>
<name>A0AAV0JXP6_9ROSI</name>
<comment type="caution">
    <text evidence="3">The sequence shown here is derived from an EMBL/GenBank/DDBJ whole genome shotgun (WGS) entry which is preliminary data.</text>
</comment>
<evidence type="ECO:0000256" key="2">
    <source>
        <dbReference type="SAM" id="Phobius"/>
    </source>
</evidence>
<proteinExistence type="predicted"/>
<protein>
    <submittedName>
        <fullName evidence="3">Uncharacterized protein</fullName>
    </submittedName>
</protein>
<keyword evidence="4" id="KW-1185">Reference proteome</keyword>
<keyword evidence="2" id="KW-0812">Transmembrane</keyword>
<accession>A0AAV0JXP6</accession>
<feature type="transmembrane region" description="Helical" evidence="2">
    <location>
        <begin position="72"/>
        <end position="93"/>
    </location>
</feature>
<evidence type="ECO:0000313" key="3">
    <source>
        <dbReference type="EMBL" id="CAI0414049.1"/>
    </source>
</evidence>
<feature type="transmembrane region" description="Helical" evidence="2">
    <location>
        <begin position="105"/>
        <end position="128"/>
    </location>
</feature>
<feature type="region of interest" description="Disordered" evidence="1">
    <location>
        <begin position="1"/>
        <end position="24"/>
    </location>
</feature>
<dbReference type="AlphaFoldDB" id="A0AAV0JXP6"/>
<evidence type="ECO:0000256" key="1">
    <source>
        <dbReference type="SAM" id="MobiDB-lite"/>
    </source>
</evidence>
<sequence length="135" mass="15176">MKEEGSDSSTLMPEGTCHAAGGGTAVNRDQGGNLLMSWTKRVDFLPFETGLLVSYTKLCCPEFEDYENWGQYIGVFLTWWLCGVTFGFRFLMFWSSYKTKLLQSFADFLLSFCVMANFSGIPFCYALGPYKVLAA</sequence>
<reference evidence="3" key="1">
    <citation type="submission" date="2022-08" db="EMBL/GenBank/DDBJ databases">
        <authorList>
            <person name="Gutierrez-Valencia J."/>
        </authorList>
    </citation>
    <scope>NUCLEOTIDE SEQUENCE</scope>
</reference>
<keyword evidence="2" id="KW-1133">Transmembrane helix</keyword>